<organism evidence="2 3">
    <name type="scientific">Datura stramonium</name>
    <name type="common">Jimsonweed</name>
    <name type="synonym">Common thornapple</name>
    <dbReference type="NCBI Taxonomy" id="4076"/>
    <lineage>
        <taxon>Eukaryota</taxon>
        <taxon>Viridiplantae</taxon>
        <taxon>Streptophyta</taxon>
        <taxon>Embryophyta</taxon>
        <taxon>Tracheophyta</taxon>
        <taxon>Spermatophyta</taxon>
        <taxon>Magnoliopsida</taxon>
        <taxon>eudicotyledons</taxon>
        <taxon>Gunneridae</taxon>
        <taxon>Pentapetalae</taxon>
        <taxon>asterids</taxon>
        <taxon>lamiids</taxon>
        <taxon>Solanales</taxon>
        <taxon>Solanaceae</taxon>
        <taxon>Solanoideae</taxon>
        <taxon>Datureae</taxon>
        <taxon>Datura</taxon>
    </lineage>
</organism>
<protein>
    <recommendedName>
        <fullName evidence="1">Putative plant transposon protein domain-containing protein</fullName>
    </recommendedName>
</protein>
<dbReference type="Pfam" id="PF20167">
    <property type="entry name" value="Transposase_32"/>
    <property type="match status" value="1"/>
</dbReference>
<keyword evidence="3" id="KW-1185">Reference proteome</keyword>
<accession>A0ABS8V4G1</accession>
<gene>
    <name evidence="2" type="ORF">HAX54_027469</name>
</gene>
<dbReference type="EMBL" id="JACEIK010003331">
    <property type="protein sequence ID" value="MCD9641317.1"/>
    <property type="molecule type" value="Genomic_DNA"/>
</dbReference>
<comment type="caution">
    <text evidence="2">The sequence shown here is derived from an EMBL/GenBank/DDBJ whole genome shotgun (WGS) entry which is preliminary data.</text>
</comment>
<feature type="domain" description="Putative plant transposon protein" evidence="1">
    <location>
        <begin position="61"/>
        <end position="197"/>
    </location>
</feature>
<evidence type="ECO:0000259" key="1">
    <source>
        <dbReference type="Pfam" id="PF20167"/>
    </source>
</evidence>
<name>A0ABS8V4G1_DATST</name>
<dbReference type="Proteomes" id="UP000823775">
    <property type="component" value="Unassembled WGS sequence"/>
</dbReference>
<reference evidence="2 3" key="1">
    <citation type="journal article" date="2021" name="BMC Genomics">
        <title>Datura genome reveals duplications of psychoactive alkaloid biosynthetic genes and high mutation rate following tissue culture.</title>
        <authorList>
            <person name="Rajewski A."/>
            <person name="Carter-House D."/>
            <person name="Stajich J."/>
            <person name="Litt A."/>
        </authorList>
    </citation>
    <scope>NUCLEOTIDE SEQUENCE [LARGE SCALE GENOMIC DNA]</scope>
    <source>
        <strain evidence="2">AR-01</strain>
    </source>
</reference>
<evidence type="ECO:0000313" key="2">
    <source>
        <dbReference type="EMBL" id="MCD9641317.1"/>
    </source>
</evidence>
<sequence length="287" mass="32602">MLQSGNAATISLEKETELTRGDGIKAKTPRFWKSVEWQVKRLRATQILDIEQQYKYYDLRWIEARDTYFPNMVRAFYANYAATLDNNGKKGQKASKLPILIKIQPLWLKNPREKLYKSSLAFTTKFWWAVVKLQLFSIGGDNILGEDRAVLVASLIWGFLLNIERIVTDEMRARATFSTSLPFPYLMNRLCKEAHMPLLTGINVEIVANKKHDFDKSKDETKHDLQVNDTVLEVFRPSGRTMRATTDHIYAFGAAIGAELAFIAYPLPTSTPSISDEAAATQGIEST</sequence>
<dbReference type="InterPro" id="IPR046796">
    <property type="entry name" value="Transposase_32_dom"/>
</dbReference>
<evidence type="ECO:0000313" key="3">
    <source>
        <dbReference type="Proteomes" id="UP000823775"/>
    </source>
</evidence>
<proteinExistence type="predicted"/>